<comment type="caution">
    <text evidence="2">The sequence shown here is derived from an EMBL/GenBank/DDBJ whole genome shotgun (WGS) entry which is preliminary data.</text>
</comment>
<reference evidence="2 3" key="1">
    <citation type="submission" date="2019-09" db="EMBL/GenBank/DDBJ databases">
        <title>The hologenome of the rock-dwelling lichen Lasallia pustulata.</title>
        <authorList>
            <person name="Greshake Tzovaras B."/>
            <person name="Segers F."/>
            <person name="Bicker A."/>
            <person name="Dal Grande F."/>
            <person name="Otte J."/>
            <person name="Hankeln T."/>
            <person name="Schmitt I."/>
            <person name="Ebersberger I."/>
        </authorList>
    </citation>
    <scope>NUCLEOTIDE SEQUENCE [LARGE SCALE GENOMIC DNA]</scope>
    <source>
        <strain evidence="2">A1-1</strain>
    </source>
</reference>
<feature type="compositionally biased region" description="Polar residues" evidence="1">
    <location>
        <begin position="50"/>
        <end position="78"/>
    </location>
</feature>
<evidence type="ECO:0000313" key="3">
    <source>
        <dbReference type="Proteomes" id="UP000324767"/>
    </source>
</evidence>
<feature type="compositionally biased region" description="Basic residues" evidence="1">
    <location>
        <begin position="1507"/>
        <end position="1523"/>
    </location>
</feature>
<feature type="compositionally biased region" description="Polar residues" evidence="1">
    <location>
        <begin position="194"/>
        <end position="218"/>
    </location>
</feature>
<feature type="compositionally biased region" description="Polar residues" evidence="1">
    <location>
        <begin position="1136"/>
        <end position="1147"/>
    </location>
</feature>
<name>A0A5M8PXK6_9LECA</name>
<evidence type="ECO:0000313" key="2">
    <source>
        <dbReference type="EMBL" id="KAA6413682.1"/>
    </source>
</evidence>
<feature type="compositionally biased region" description="Polar residues" evidence="1">
    <location>
        <begin position="253"/>
        <end position="263"/>
    </location>
</feature>
<dbReference type="Proteomes" id="UP000324767">
    <property type="component" value="Unassembled WGS sequence"/>
</dbReference>
<feature type="compositionally biased region" description="Polar residues" evidence="1">
    <location>
        <begin position="441"/>
        <end position="460"/>
    </location>
</feature>
<feature type="compositionally biased region" description="Polar residues" evidence="1">
    <location>
        <begin position="683"/>
        <end position="699"/>
    </location>
</feature>
<feature type="compositionally biased region" description="Polar residues" evidence="1">
    <location>
        <begin position="715"/>
        <end position="724"/>
    </location>
</feature>
<feature type="compositionally biased region" description="Polar residues" evidence="1">
    <location>
        <begin position="86"/>
        <end position="96"/>
    </location>
</feature>
<feature type="compositionally biased region" description="Low complexity" evidence="1">
    <location>
        <begin position="464"/>
        <end position="480"/>
    </location>
</feature>
<gene>
    <name evidence="2" type="ORF">FRX48_02043</name>
</gene>
<feature type="compositionally biased region" description="Polar residues" evidence="1">
    <location>
        <begin position="1178"/>
        <end position="1188"/>
    </location>
</feature>
<feature type="region of interest" description="Disordered" evidence="1">
    <location>
        <begin position="579"/>
        <end position="657"/>
    </location>
</feature>
<feature type="compositionally biased region" description="Basic and acidic residues" evidence="1">
    <location>
        <begin position="346"/>
        <end position="356"/>
    </location>
</feature>
<feature type="compositionally biased region" description="Acidic residues" evidence="1">
    <location>
        <begin position="831"/>
        <end position="856"/>
    </location>
</feature>
<dbReference type="OrthoDB" id="5423926at2759"/>
<feature type="region of interest" description="Disordered" evidence="1">
    <location>
        <begin position="49"/>
        <end position="567"/>
    </location>
</feature>
<feature type="region of interest" description="Disordered" evidence="1">
    <location>
        <begin position="1"/>
        <end position="22"/>
    </location>
</feature>
<feature type="compositionally biased region" description="Low complexity" evidence="1">
    <location>
        <begin position="225"/>
        <end position="235"/>
    </location>
</feature>
<feature type="compositionally biased region" description="Polar residues" evidence="1">
    <location>
        <begin position="1156"/>
        <end position="1170"/>
    </location>
</feature>
<feature type="compositionally biased region" description="Basic and acidic residues" evidence="1">
    <location>
        <begin position="725"/>
        <end position="735"/>
    </location>
</feature>
<dbReference type="EMBL" id="VXIT01000003">
    <property type="protein sequence ID" value="KAA6413682.1"/>
    <property type="molecule type" value="Genomic_DNA"/>
</dbReference>
<feature type="compositionally biased region" description="Polar residues" evidence="1">
    <location>
        <begin position="1208"/>
        <end position="1218"/>
    </location>
</feature>
<feature type="compositionally biased region" description="Pro residues" evidence="1">
    <location>
        <begin position="586"/>
        <end position="595"/>
    </location>
</feature>
<feature type="compositionally biased region" description="Low complexity" evidence="1">
    <location>
        <begin position="1095"/>
        <end position="1120"/>
    </location>
</feature>
<accession>A0A5M8PXK6</accession>
<feature type="compositionally biased region" description="Polar residues" evidence="1">
    <location>
        <begin position="1331"/>
        <end position="1345"/>
    </location>
</feature>
<organism evidence="2 3">
    <name type="scientific">Lasallia pustulata</name>
    <dbReference type="NCBI Taxonomy" id="136370"/>
    <lineage>
        <taxon>Eukaryota</taxon>
        <taxon>Fungi</taxon>
        <taxon>Dikarya</taxon>
        <taxon>Ascomycota</taxon>
        <taxon>Pezizomycotina</taxon>
        <taxon>Lecanoromycetes</taxon>
        <taxon>OSLEUM clade</taxon>
        <taxon>Umbilicariomycetidae</taxon>
        <taxon>Umbilicariales</taxon>
        <taxon>Umbilicariaceae</taxon>
        <taxon>Lasallia</taxon>
    </lineage>
</organism>
<feature type="compositionally biased region" description="Acidic residues" evidence="1">
    <location>
        <begin position="1293"/>
        <end position="1302"/>
    </location>
</feature>
<feature type="compositionally biased region" description="Polar residues" evidence="1">
    <location>
        <begin position="294"/>
        <end position="326"/>
    </location>
</feature>
<proteinExistence type="predicted"/>
<feature type="compositionally biased region" description="Polar residues" evidence="1">
    <location>
        <begin position="1033"/>
        <end position="1046"/>
    </location>
</feature>
<sequence>MFRRKRSQSSPPINTAATSAASSAAAQAFLANRVSNGQLSAAAAAAALRSHTTSPEPVGSIQTKRMVQRRLSVTSNGSGPARPGMQRQNSSGSMTERTFRDPSPGRGTPARVRAIDPPPVPSVPRGYASPPPIPAKSERRASSVEPPQRVSSPPPKAGGRGVSLDRGPGVMTARPKGQAKPRVASLNSVAEAAQNDNRGSINFSRPMSPSIPRLTSPTDEQRPTSASSASRSGGRPLVDYRPVKSGRIGEADNVQNSLQQAANSPVKKKKKVVTKSASEGSHLANAIAGAVPMASNSAPRQQPQPLSSTVSPSNPISQPTSMSEPTITAPKEMKKKKVVLVNTDETDQRADSRFSDDSVSDTGSEQSYSSDRPRTFNSRPLLTKQPSMVREDREAEELEERGMAAAQSNGQVASNRMPASKPAAAPANTSKKFTDSRQHNRSISQPLPSLTASDRTQPVNPSLGVSSGNGRGSAAARGGSHQSMSPARAAHFSSQLQTSEGIKHNPLPRSVSPAKSALKHSPSRGTSPVGNMPGGMSRAHGAAPSEASDTTSVISDDGSRLAKNKKNARVSFYNETVIVGRGASPPTSPDSPMPLSPQNTDTTKKGWFKGRDKKSTMQEASAGQDVDDVIKPMPTLPSFGSVRGKNEKAESQEIPQTSWASDALARMNMSSDLAVGSIISQDFANKTTGPGPNVASASNEPLPPLVTSVEGTGGASDTESNDSSTKPEEDDRPRDNSVPMIAVQPATPGLEDSQRSGDWFTMPGGYRNSIDFEEPDAASSSPVVEHHPTDPTPASIGIAEPEPTAAIDAEHPPHPPIGELSENLRHQIEPKDEDESDDTDDSIYSDAAEDLSDFEGDGFGSINAIVESPASPALSSTGLAMTTPPDSPSVRLPASRVKPQTLLVKQGSESSEPGPDEGWDRAQAYWSGLSQSRKQQLEEASSSVAPKQELEQPKAKPKKKKKIVPNLSAQPSNGAPAPLPPWPDRQYRDDIARSSPPTAPAMKKSMRGAPANSVDDSHIRTSMRDGQPLKSALRSSSTRNSLQLPNSAEPKGALQKKTRPVSAVATVDYNKAQPKSTVGHYQARSGALSPVIPQPSKTSPTPSKIAASKAAAPKPVVPKSNLRRNASNGSDSSSSFKRTCSVTSDTGRYSMKRTMRGSSVSEQPTSSQPGRSGAFSLRSLSPTESTTARRPFNSAGPSMRTSMRDSVDLSSRAKSPTRSFGFGKNSKSFPVPAKTNKSRFSRKFDDSSDEEDGGAAYRSSRFADSSDEDEPIPIKTPTNLTPVRGIPKRIDEGDSTDLEDSEIEKAPRLPKKGTPTAAVPKLEGAALATGSLRTPGSGMDTQPQEMGTGLQAKKAAERDKKKGSFFGLLGKKKDESKVMRADAGSPARLNTPTERSKADRTPIPTSPSPASPSAAASPGTPQRPGGKLQRRNTPKRYASYAADGHTWPLPAVPPIPAATAEARPTTSDGVVGNGRPNVGTRQSTAPPGKTAMAKGGQTEPGGAAKAEKKRRFPMLRKAFRFHD</sequence>
<feature type="region of interest" description="Disordered" evidence="1">
    <location>
        <begin position="683"/>
        <end position="1523"/>
    </location>
</feature>
<protein>
    <submittedName>
        <fullName evidence="2">Uncharacterized protein</fullName>
    </submittedName>
</protein>
<evidence type="ECO:0000256" key="1">
    <source>
        <dbReference type="SAM" id="MobiDB-lite"/>
    </source>
</evidence>
<feature type="compositionally biased region" description="Basic and acidic residues" evidence="1">
    <location>
        <begin position="1371"/>
        <end position="1380"/>
    </location>
</feature>
<feature type="compositionally biased region" description="Polar residues" evidence="1">
    <location>
        <begin position="360"/>
        <end position="386"/>
    </location>
</feature>
<feature type="compositionally biased region" description="Polar residues" evidence="1">
    <location>
        <begin position="928"/>
        <end position="945"/>
    </location>
</feature>